<evidence type="ECO:0000313" key="2">
    <source>
        <dbReference type="RefSeq" id="XP_015182681.1"/>
    </source>
</evidence>
<accession>A0ABM1IR44</accession>
<sequence>MEFTIHSCPQTSDVQVQMEKLGKNHGILICRENQNEKEKSNDILIKKNKYKLDILEKILKRLGYCILDDQSISSSIGCYSNDKPRYFILRKVEKSPFITNEQQETDEILSSIKEVIIYTNIAANNVRLDSNFGNNIAAICKIIKKFDGIDKVSKIFKMSWKKTGFSDTLRHGNRLIEIQDNMNDQSCLNFNRNSPLKPIETINTKSLRGKKHSFKFLRKICFCMNL</sequence>
<name>A0ABM1IR44_POLDO</name>
<gene>
    <name evidence="2" type="primary">LOC107069690</name>
</gene>
<reference evidence="2" key="1">
    <citation type="submission" date="2025-08" db="UniProtKB">
        <authorList>
            <consortium name="RefSeq"/>
        </authorList>
    </citation>
    <scope>IDENTIFICATION</scope>
    <source>
        <tissue evidence="2">Whole body</tissue>
    </source>
</reference>
<dbReference type="RefSeq" id="XP_015182681.1">
    <property type="nucleotide sequence ID" value="XM_015327195.1"/>
</dbReference>
<evidence type="ECO:0000313" key="1">
    <source>
        <dbReference type="Proteomes" id="UP000694924"/>
    </source>
</evidence>
<proteinExistence type="predicted"/>
<protein>
    <submittedName>
        <fullName evidence="2">Uncharacterized protein LOC107069690</fullName>
    </submittedName>
</protein>
<keyword evidence="1" id="KW-1185">Reference proteome</keyword>
<dbReference type="Proteomes" id="UP000694924">
    <property type="component" value="Unplaced"/>
</dbReference>
<organism evidence="1 2">
    <name type="scientific">Polistes dominula</name>
    <name type="common">European paper wasp</name>
    <name type="synonym">Vespa dominula</name>
    <dbReference type="NCBI Taxonomy" id="743375"/>
    <lineage>
        <taxon>Eukaryota</taxon>
        <taxon>Metazoa</taxon>
        <taxon>Ecdysozoa</taxon>
        <taxon>Arthropoda</taxon>
        <taxon>Hexapoda</taxon>
        <taxon>Insecta</taxon>
        <taxon>Pterygota</taxon>
        <taxon>Neoptera</taxon>
        <taxon>Endopterygota</taxon>
        <taxon>Hymenoptera</taxon>
        <taxon>Apocrita</taxon>
        <taxon>Aculeata</taxon>
        <taxon>Vespoidea</taxon>
        <taxon>Vespidae</taxon>
        <taxon>Polistinae</taxon>
        <taxon>Polistini</taxon>
        <taxon>Polistes</taxon>
    </lineage>
</organism>
<dbReference type="GeneID" id="107069690"/>